<keyword evidence="8" id="KW-0966">Cell projection</keyword>
<dbReference type="PANTHER" id="PTHR30065">
    <property type="entry name" value="FLAGELLAR BIOSYNTHETIC PROTEIN FLIR"/>
    <property type="match status" value="1"/>
</dbReference>
<evidence type="ECO:0000256" key="6">
    <source>
        <dbReference type="ARBA" id="ARBA00023136"/>
    </source>
</evidence>
<evidence type="ECO:0000256" key="2">
    <source>
        <dbReference type="ARBA" id="ARBA00009772"/>
    </source>
</evidence>
<proteinExistence type="inferred from homology"/>
<keyword evidence="4 7" id="KW-0812">Transmembrane</keyword>
<keyword evidence="9" id="KW-1185">Reference proteome</keyword>
<dbReference type="RefSeq" id="WP_320498778.1">
    <property type="nucleotide sequence ID" value="NZ_JAXCLX010000001.1"/>
</dbReference>
<evidence type="ECO:0000313" key="9">
    <source>
        <dbReference type="Proteomes" id="UP001271769"/>
    </source>
</evidence>
<name>A0ABU5DU78_9PROT</name>
<protein>
    <submittedName>
        <fullName evidence="8">Flagellar biosynthetic protein FliR</fullName>
    </submittedName>
</protein>
<dbReference type="EMBL" id="JAXCLX010000001">
    <property type="protein sequence ID" value="MDY0870515.1"/>
    <property type="molecule type" value="Genomic_DNA"/>
</dbReference>
<keyword evidence="8" id="KW-0282">Flagellum</keyword>
<dbReference type="Proteomes" id="UP001271769">
    <property type="component" value="Unassembled WGS sequence"/>
</dbReference>
<comment type="caution">
    <text evidence="8">The sequence shown here is derived from an EMBL/GenBank/DDBJ whole genome shotgun (WGS) entry which is preliminary data.</text>
</comment>
<comment type="subcellular location">
    <subcellularLocation>
        <location evidence="1">Cell membrane</location>
        <topology evidence="1">Multi-pass membrane protein</topology>
    </subcellularLocation>
</comment>
<evidence type="ECO:0000256" key="3">
    <source>
        <dbReference type="ARBA" id="ARBA00022475"/>
    </source>
</evidence>
<keyword evidence="8" id="KW-0969">Cilium</keyword>
<organism evidence="8 9">
    <name type="scientific">Dongia rigui</name>
    <dbReference type="NCBI Taxonomy" id="940149"/>
    <lineage>
        <taxon>Bacteria</taxon>
        <taxon>Pseudomonadati</taxon>
        <taxon>Pseudomonadota</taxon>
        <taxon>Alphaproteobacteria</taxon>
        <taxon>Rhodospirillales</taxon>
        <taxon>Dongiaceae</taxon>
        <taxon>Dongia</taxon>
    </lineage>
</organism>
<dbReference type="InterPro" id="IPR002010">
    <property type="entry name" value="T3SS_IM_R"/>
</dbReference>
<keyword evidence="6 7" id="KW-0472">Membrane</keyword>
<reference evidence="8 9" key="1">
    <citation type="journal article" date="2013" name="Antonie Van Leeuwenhoek">
        <title>Dongia rigui sp. nov., isolated from freshwater of a large wetland in Korea.</title>
        <authorList>
            <person name="Baik K.S."/>
            <person name="Hwang Y.M."/>
            <person name="Choi J.S."/>
            <person name="Kwon J."/>
            <person name="Seong C.N."/>
        </authorList>
    </citation>
    <scope>NUCLEOTIDE SEQUENCE [LARGE SCALE GENOMIC DNA]</scope>
    <source>
        <strain evidence="8 9">04SU4-P</strain>
    </source>
</reference>
<keyword evidence="5 7" id="KW-1133">Transmembrane helix</keyword>
<evidence type="ECO:0000256" key="1">
    <source>
        <dbReference type="ARBA" id="ARBA00004651"/>
    </source>
</evidence>
<evidence type="ECO:0000256" key="7">
    <source>
        <dbReference type="SAM" id="Phobius"/>
    </source>
</evidence>
<keyword evidence="3" id="KW-1003">Cell membrane</keyword>
<feature type="transmembrane region" description="Helical" evidence="7">
    <location>
        <begin position="190"/>
        <end position="208"/>
    </location>
</feature>
<gene>
    <name evidence="8" type="ORF">SMD31_01215</name>
</gene>
<feature type="transmembrane region" description="Helical" evidence="7">
    <location>
        <begin position="220"/>
        <end position="241"/>
    </location>
</feature>
<dbReference type="PANTHER" id="PTHR30065:SF8">
    <property type="entry name" value="FLAGELLAR BIOSYNTHETIC PROTEIN FLIR"/>
    <property type="match status" value="1"/>
</dbReference>
<evidence type="ECO:0000256" key="5">
    <source>
        <dbReference type="ARBA" id="ARBA00022989"/>
    </source>
</evidence>
<feature type="transmembrane region" description="Helical" evidence="7">
    <location>
        <begin position="68"/>
        <end position="87"/>
    </location>
</feature>
<accession>A0ABU5DU78</accession>
<dbReference type="PRINTS" id="PR00953">
    <property type="entry name" value="TYPE3IMRPROT"/>
</dbReference>
<evidence type="ECO:0000256" key="4">
    <source>
        <dbReference type="ARBA" id="ARBA00022692"/>
    </source>
</evidence>
<evidence type="ECO:0000313" key="8">
    <source>
        <dbReference type="EMBL" id="MDY0870515.1"/>
    </source>
</evidence>
<comment type="similarity">
    <text evidence="2">Belongs to the FliR/MopE/SpaR family.</text>
</comment>
<dbReference type="Pfam" id="PF01311">
    <property type="entry name" value="Bac_export_1"/>
    <property type="match status" value="1"/>
</dbReference>
<feature type="transmembrane region" description="Helical" evidence="7">
    <location>
        <begin position="34"/>
        <end position="56"/>
    </location>
</feature>
<feature type="transmembrane region" description="Helical" evidence="7">
    <location>
        <begin position="124"/>
        <end position="140"/>
    </location>
</feature>
<feature type="transmembrane region" description="Helical" evidence="7">
    <location>
        <begin position="93"/>
        <end position="112"/>
    </location>
</feature>
<sequence length="253" mass="27152">MSIEAFLTGSLFQFLLIFARIGAAISLIPGFGEVYVAVRSRLAFALLMSFVLMPMVKDMIPILPPEPMAMALLVISEILVGLFFGMICRLILLATLSAGMVIALQIGIANAFSSDPTTAQQGAITGNFLIAVAVVLIFATDLDHLTLRALVGTYGVFHPGEVPPLQDVANMIARVSADSILLALQMSAPFLVYGVVLVVGMGLLARLMPTLQVFFVIMPLQLLVGFGLMAVTVSASMIWFLEVYRNHLTGFAE</sequence>